<organism evidence="2 3">
    <name type="scientific">Acrodontium crateriforme</name>
    <dbReference type="NCBI Taxonomy" id="150365"/>
    <lineage>
        <taxon>Eukaryota</taxon>
        <taxon>Fungi</taxon>
        <taxon>Dikarya</taxon>
        <taxon>Ascomycota</taxon>
        <taxon>Pezizomycotina</taxon>
        <taxon>Dothideomycetes</taxon>
        <taxon>Dothideomycetidae</taxon>
        <taxon>Mycosphaerellales</taxon>
        <taxon>Teratosphaeriaceae</taxon>
        <taxon>Acrodontium</taxon>
    </lineage>
</organism>
<evidence type="ECO:0000313" key="2">
    <source>
        <dbReference type="EMBL" id="WPH01059.1"/>
    </source>
</evidence>
<feature type="region of interest" description="Disordered" evidence="1">
    <location>
        <begin position="189"/>
        <end position="232"/>
    </location>
</feature>
<feature type="compositionally biased region" description="Basic and acidic residues" evidence="1">
    <location>
        <begin position="287"/>
        <end position="299"/>
    </location>
</feature>
<protein>
    <submittedName>
        <fullName evidence="2">Uncharacterized protein</fullName>
    </submittedName>
</protein>
<sequence>MSIQQSFSKIYAGDSHRFEVERKSQTPCIAPFAGLTSLKEWKSGSSFPQVQFLLLRALWPSEDSELWPSRDNDLWAENASETSTNNGIICRYIPGKYCNQAKRAFEKSGTPWKTYLEMLDLHFTSRAALKRCDARLRIQGGPFYLALWHQLLIKGMKVLDYTELEETGSVQNTPHILKSIPEHEKAWTETPYFSRRGQTSSTSGQDLTEEEESCSPPSTPSRKPSGPRLVPKLDNETTAEDAFGFNLSGIHSGTGSVSIHHPPTAQTAIPTTSRRWLRSRLNKTLKKTPEKNRITERSPETSATLPDIIASPNPAVKPDPDPIADDEQIVNTALIILIDALLLSFPDLELDVETSLQRKRFKYYDPTMTAPRQASNHLFSADTDGFVRELNKSTESLCAIFEVKKSPRSRLIVSDRKKLVRQESAEMACWIHEDQRESAPQSGSYPVFGEPKNLKWRLLISQDAEELYITIAEFNEQYEEYMRTDNVPHEGDALIVFRQFGVYRIDDAEQVSEFARFLLSFFIYTTALRRERDQRAEEELNNDRMARTSIAEGRRHGIRGFSR</sequence>
<reference evidence="2 3" key="1">
    <citation type="submission" date="2023-11" db="EMBL/GenBank/DDBJ databases">
        <title>An acidophilic fungus is an integral part of prey digestion in a carnivorous sundew plant.</title>
        <authorList>
            <person name="Tsai I.J."/>
        </authorList>
    </citation>
    <scope>NUCLEOTIDE SEQUENCE [LARGE SCALE GENOMIC DNA]</scope>
    <source>
        <strain evidence="2">169a</strain>
    </source>
</reference>
<dbReference type="Proteomes" id="UP001303373">
    <property type="component" value="Chromosome 5"/>
</dbReference>
<proteinExistence type="predicted"/>
<name>A0AAQ3M4A3_9PEZI</name>
<evidence type="ECO:0000313" key="3">
    <source>
        <dbReference type="Proteomes" id="UP001303373"/>
    </source>
</evidence>
<accession>A0AAQ3M4A3</accession>
<feature type="region of interest" description="Disordered" evidence="1">
    <location>
        <begin position="287"/>
        <end position="315"/>
    </location>
</feature>
<evidence type="ECO:0000256" key="1">
    <source>
        <dbReference type="SAM" id="MobiDB-lite"/>
    </source>
</evidence>
<dbReference type="AlphaFoldDB" id="A0AAQ3M4A3"/>
<gene>
    <name evidence="2" type="ORF">R9X50_00389400</name>
</gene>
<dbReference type="EMBL" id="CP138584">
    <property type="protein sequence ID" value="WPH01059.1"/>
    <property type="molecule type" value="Genomic_DNA"/>
</dbReference>
<keyword evidence="3" id="KW-1185">Reference proteome</keyword>
<feature type="compositionally biased region" description="Polar residues" evidence="1">
    <location>
        <begin position="196"/>
        <end position="206"/>
    </location>
</feature>